<accession>A0A392VXJ0</accession>
<evidence type="ECO:0000313" key="1">
    <source>
        <dbReference type="EMBL" id="MCI93084.1"/>
    </source>
</evidence>
<dbReference type="EMBL" id="LXQA011319103">
    <property type="protein sequence ID" value="MCI93084.1"/>
    <property type="molecule type" value="Genomic_DNA"/>
</dbReference>
<keyword evidence="1" id="KW-0489">Methyltransferase</keyword>
<sequence length="69" mass="7802">EGVDDPRWDNIKNKFKGVVGGRGGSERPEFRRWDWNEDWGRKTWKEATESTLPKIVGEGIYGVGPVLAA</sequence>
<evidence type="ECO:0000313" key="2">
    <source>
        <dbReference type="Proteomes" id="UP000265520"/>
    </source>
</evidence>
<organism evidence="1 2">
    <name type="scientific">Trifolium medium</name>
    <dbReference type="NCBI Taxonomy" id="97028"/>
    <lineage>
        <taxon>Eukaryota</taxon>
        <taxon>Viridiplantae</taxon>
        <taxon>Streptophyta</taxon>
        <taxon>Embryophyta</taxon>
        <taxon>Tracheophyta</taxon>
        <taxon>Spermatophyta</taxon>
        <taxon>Magnoliopsida</taxon>
        <taxon>eudicotyledons</taxon>
        <taxon>Gunneridae</taxon>
        <taxon>Pentapetalae</taxon>
        <taxon>rosids</taxon>
        <taxon>fabids</taxon>
        <taxon>Fabales</taxon>
        <taxon>Fabaceae</taxon>
        <taxon>Papilionoideae</taxon>
        <taxon>50 kb inversion clade</taxon>
        <taxon>NPAAA clade</taxon>
        <taxon>Hologalegina</taxon>
        <taxon>IRL clade</taxon>
        <taxon>Trifolieae</taxon>
        <taxon>Trifolium</taxon>
    </lineage>
</organism>
<dbReference type="GO" id="GO:0008168">
    <property type="term" value="F:methyltransferase activity"/>
    <property type="evidence" value="ECO:0007669"/>
    <property type="project" value="UniProtKB-KW"/>
</dbReference>
<protein>
    <submittedName>
        <fullName evidence="1">Putative tRNA/rRNA methyltransferase</fullName>
    </submittedName>
</protein>
<dbReference type="GO" id="GO:0032259">
    <property type="term" value="P:methylation"/>
    <property type="evidence" value="ECO:0007669"/>
    <property type="project" value="UniProtKB-KW"/>
</dbReference>
<feature type="non-terminal residue" evidence="1">
    <location>
        <position position="1"/>
    </location>
</feature>
<proteinExistence type="predicted"/>
<feature type="non-terminal residue" evidence="1">
    <location>
        <position position="69"/>
    </location>
</feature>
<reference evidence="1 2" key="1">
    <citation type="journal article" date="2018" name="Front. Plant Sci.">
        <title>Red Clover (Trifolium pratense) and Zigzag Clover (T. medium) - A Picture of Genomic Similarities and Differences.</title>
        <authorList>
            <person name="Dluhosova J."/>
            <person name="Istvanek J."/>
            <person name="Nedelnik J."/>
            <person name="Repkova J."/>
        </authorList>
    </citation>
    <scope>NUCLEOTIDE SEQUENCE [LARGE SCALE GENOMIC DNA]</scope>
    <source>
        <strain evidence="2">cv. 10/8</strain>
        <tissue evidence="1">Leaf</tissue>
    </source>
</reference>
<name>A0A392VXJ0_9FABA</name>
<dbReference type="Proteomes" id="UP000265520">
    <property type="component" value="Unassembled WGS sequence"/>
</dbReference>
<keyword evidence="1" id="KW-0808">Transferase</keyword>
<keyword evidence="2" id="KW-1185">Reference proteome</keyword>
<dbReference type="AlphaFoldDB" id="A0A392VXJ0"/>
<comment type="caution">
    <text evidence="1">The sequence shown here is derived from an EMBL/GenBank/DDBJ whole genome shotgun (WGS) entry which is preliminary data.</text>
</comment>